<dbReference type="InterPro" id="IPR044123">
    <property type="entry name" value="W2_eIF2B_epsilon"/>
</dbReference>
<dbReference type="InterPro" id="IPR056764">
    <property type="entry name" value="LbH_EIF2B3/5"/>
</dbReference>
<evidence type="ECO:0000256" key="2">
    <source>
        <dbReference type="ARBA" id="ARBA00007878"/>
    </source>
</evidence>
<dbReference type="SMART" id="SM00515">
    <property type="entry name" value="eIF5C"/>
    <property type="match status" value="1"/>
</dbReference>
<dbReference type="Pfam" id="PF02020">
    <property type="entry name" value="W2"/>
    <property type="match status" value="1"/>
</dbReference>
<dbReference type="Pfam" id="PF25084">
    <property type="entry name" value="LbH_EIF2B"/>
    <property type="match status" value="1"/>
</dbReference>
<dbReference type="GO" id="GO:0003743">
    <property type="term" value="F:translation initiation factor activity"/>
    <property type="evidence" value="ECO:0007669"/>
    <property type="project" value="TreeGrafter"/>
</dbReference>
<feature type="domain" description="W2" evidence="7">
    <location>
        <begin position="481"/>
        <end position="652"/>
    </location>
</feature>
<dbReference type="PROSITE" id="PS51363">
    <property type="entry name" value="W2"/>
    <property type="match status" value="1"/>
</dbReference>
<dbReference type="CDD" id="cd11558">
    <property type="entry name" value="W2_eIF2B_epsilon"/>
    <property type="match status" value="1"/>
</dbReference>
<keyword evidence="9" id="KW-1185">Reference proteome</keyword>
<dbReference type="GO" id="GO:0031369">
    <property type="term" value="F:translation initiation factor binding"/>
    <property type="evidence" value="ECO:0007669"/>
    <property type="project" value="InterPro"/>
</dbReference>
<dbReference type="SUPFAM" id="SSF48371">
    <property type="entry name" value="ARM repeat"/>
    <property type="match status" value="1"/>
</dbReference>
<dbReference type="InterPro" id="IPR016024">
    <property type="entry name" value="ARM-type_fold"/>
</dbReference>
<dbReference type="InterPro" id="IPR051956">
    <property type="entry name" value="eIF2B_epsilon"/>
</dbReference>
<dbReference type="Gene3D" id="3.90.550.10">
    <property type="entry name" value="Spore Coat Polysaccharide Biosynthesis Protein SpsA, Chain A"/>
    <property type="match status" value="1"/>
</dbReference>
<dbReference type="PANTHER" id="PTHR45887:SF1">
    <property type="entry name" value="TRANSLATION INITIATION FACTOR EIF-2B SUBUNIT EPSILON"/>
    <property type="match status" value="1"/>
</dbReference>
<evidence type="ECO:0000256" key="1">
    <source>
        <dbReference type="ARBA" id="ARBA00004514"/>
    </source>
</evidence>
<dbReference type="Gene3D" id="2.160.10.10">
    <property type="entry name" value="Hexapeptide repeat proteins"/>
    <property type="match status" value="1"/>
</dbReference>
<protein>
    <recommendedName>
        <fullName evidence="4">Translation initiation factor eIF2B subunit epsilon</fullName>
    </recommendedName>
    <alternativeName>
        <fullName evidence="5">eIF2B GDP-GTP exchange factor subunit epsilon</fullName>
    </alternativeName>
</protein>
<evidence type="ECO:0000256" key="6">
    <source>
        <dbReference type="ARBA" id="ARBA00046432"/>
    </source>
</evidence>
<gene>
    <name evidence="8" type="ORF">MKW98_021753</name>
</gene>
<evidence type="ECO:0000256" key="3">
    <source>
        <dbReference type="ARBA" id="ARBA00022490"/>
    </source>
</evidence>
<comment type="caution">
    <text evidence="8">The sequence shown here is derived from an EMBL/GenBank/DDBJ whole genome shotgun (WGS) entry which is preliminary data.</text>
</comment>
<dbReference type="GO" id="GO:0005085">
    <property type="term" value="F:guanyl-nucleotide exchange factor activity"/>
    <property type="evidence" value="ECO:0007669"/>
    <property type="project" value="InterPro"/>
</dbReference>
<dbReference type="AlphaFoldDB" id="A0AAD4XJ04"/>
<dbReference type="Gene3D" id="1.25.40.180">
    <property type="match status" value="1"/>
</dbReference>
<dbReference type="CDD" id="cd05787">
    <property type="entry name" value="LbH_eIF2B_epsilon"/>
    <property type="match status" value="1"/>
</dbReference>
<dbReference type="PANTHER" id="PTHR45887">
    <property type="entry name" value="TRANSLATION INITIATION FACTOR EIF-2B SUBUNIT EPSILON"/>
    <property type="match status" value="1"/>
</dbReference>
<comment type="subunit">
    <text evidence="6">Component of the translation initiation factor 2B (eIF2B) complex which is a heterodecamer of two sets of five different subunits: alpha, beta, gamma, delta and epsilon. Subunits alpha, beta and delta comprise a regulatory subcomplex and subunits epsilon and gamma comprise a catalytic subcomplex. Within the complex, the hexameric regulatory complex resides at the center, with the two heterodimeric catalytic subcomplexes bound on opposite sides.</text>
</comment>
<reference evidence="8" key="1">
    <citation type="submission" date="2022-04" db="EMBL/GenBank/DDBJ databases">
        <title>A functionally conserved STORR gene fusion in Papaver species that diverged 16.8 million years ago.</title>
        <authorList>
            <person name="Catania T."/>
        </authorList>
    </citation>
    <scope>NUCLEOTIDE SEQUENCE</scope>
    <source>
        <strain evidence="8">S-188037</strain>
    </source>
</reference>
<proteinExistence type="inferred from homology"/>
<dbReference type="InterPro" id="IPR029044">
    <property type="entry name" value="Nucleotide-diphossugar_trans"/>
</dbReference>
<keyword evidence="3" id="KW-0963">Cytoplasm</keyword>
<dbReference type="SUPFAM" id="SSF53448">
    <property type="entry name" value="Nucleotide-diphospho-sugar transferases"/>
    <property type="match status" value="1"/>
</dbReference>
<sequence length="652" mass="73335">MGNKKHDADEAEYDPGLQAVLLADDLAAEKFQPISLERPKVLFPLVHNPMIDYTLAWLRSSHVKQVHVVCCAHSKQVIDYLKKSYWLSVPEFTVKILENRGCASVGDALGLVYKSKVIHGDFVLVTGDIVTNMILTNALKEHIDRKKMDSNAIMTMVIKKPKPSSSSTIKDKLVMAIDRNNKTSKDGLVMGIDRNTKQIMYYDMNSDTLYFFAFEVHNDKEDCCIYICSPVVLNLFADKSDYQHLQHHLVKGLLDDNLKGYKLFTYEIHPSRYAARVDDLKSYDTISKDVIQRWTYPFVPDVQFTRKRAIKQESDWIFKGSDVQISSSAHVGPDTYVGNGTSIGDFSKISNSVIGKGCCIGSNIKIENSYIWDNVTIQNGCHLNNAFVCDGVVIKSGVVLEPGVVLSFKVVVGAKSPIIPAYSEVSLHHQDSDEEPELTSRSSVGVSGVGYHIWSDTPMPKPEVLPAAEIRGDDETSDLDNDDVFVFDIEVEETILREALESEALDDFKTEVTALRLSYSMTPLNCAGAVFSSVMKLALQTPYGTKAQLLKNVVSIITTWRDVLQHYIHNTDEQFESIMKFEEMCSDSARDFAPLFEHILHELYEKDILDEEAILLWASEKDGADASDKVFVNMAQNFIKWLKEAEVEDEEE</sequence>
<comment type="subcellular location">
    <subcellularLocation>
        <location evidence="1">Cytoplasm</location>
        <location evidence="1">Cytosol</location>
    </subcellularLocation>
</comment>
<dbReference type="FunFam" id="3.90.550.10:FF:000106">
    <property type="entry name" value="Translation initiation factor eIF-2B subunit epsilon"/>
    <property type="match status" value="1"/>
</dbReference>
<dbReference type="InterPro" id="IPR005835">
    <property type="entry name" value="NTP_transferase_dom"/>
</dbReference>
<evidence type="ECO:0000256" key="4">
    <source>
        <dbReference type="ARBA" id="ARBA00044144"/>
    </source>
</evidence>
<dbReference type="Proteomes" id="UP001202328">
    <property type="component" value="Unassembled WGS sequence"/>
</dbReference>
<evidence type="ECO:0000313" key="8">
    <source>
        <dbReference type="EMBL" id="KAI3916714.1"/>
    </source>
</evidence>
<evidence type="ECO:0000256" key="5">
    <source>
        <dbReference type="ARBA" id="ARBA00044345"/>
    </source>
</evidence>
<organism evidence="8 9">
    <name type="scientific">Papaver atlanticum</name>
    <dbReference type="NCBI Taxonomy" id="357466"/>
    <lineage>
        <taxon>Eukaryota</taxon>
        <taxon>Viridiplantae</taxon>
        <taxon>Streptophyta</taxon>
        <taxon>Embryophyta</taxon>
        <taxon>Tracheophyta</taxon>
        <taxon>Spermatophyta</taxon>
        <taxon>Magnoliopsida</taxon>
        <taxon>Ranunculales</taxon>
        <taxon>Papaveraceae</taxon>
        <taxon>Papaveroideae</taxon>
        <taxon>Papaver</taxon>
    </lineage>
</organism>
<name>A0AAD4XJ04_9MAGN</name>
<accession>A0AAD4XJ04</accession>
<comment type="similarity">
    <text evidence="2">Belongs to the eIF-2B gamma/epsilon subunits family.</text>
</comment>
<dbReference type="Pfam" id="PF00483">
    <property type="entry name" value="NTP_transferase"/>
    <property type="match status" value="1"/>
</dbReference>
<evidence type="ECO:0000259" key="7">
    <source>
        <dbReference type="PROSITE" id="PS51363"/>
    </source>
</evidence>
<dbReference type="EMBL" id="JAJJMB010009076">
    <property type="protein sequence ID" value="KAI3916714.1"/>
    <property type="molecule type" value="Genomic_DNA"/>
</dbReference>
<dbReference type="GO" id="GO:0005851">
    <property type="term" value="C:eukaryotic translation initiation factor 2B complex"/>
    <property type="evidence" value="ECO:0007669"/>
    <property type="project" value="TreeGrafter"/>
</dbReference>
<evidence type="ECO:0000313" key="9">
    <source>
        <dbReference type="Proteomes" id="UP001202328"/>
    </source>
</evidence>
<dbReference type="InterPro" id="IPR003307">
    <property type="entry name" value="W2_domain"/>
</dbReference>